<dbReference type="InterPro" id="IPR050599">
    <property type="entry name" value="VDCC_alpha-1_subunit"/>
</dbReference>
<dbReference type="GO" id="GO:0098703">
    <property type="term" value="P:calcium ion import across plasma membrane"/>
    <property type="evidence" value="ECO:0007669"/>
    <property type="project" value="TreeGrafter"/>
</dbReference>
<evidence type="ECO:0000256" key="10">
    <source>
        <dbReference type="ARBA" id="ARBA00023136"/>
    </source>
</evidence>
<dbReference type="EMBL" id="CAJOBB010013121">
    <property type="protein sequence ID" value="CAF4286032.1"/>
    <property type="molecule type" value="Genomic_DNA"/>
</dbReference>
<evidence type="ECO:0000256" key="7">
    <source>
        <dbReference type="ARBA" id="ARBA00022882"/>
    </source>
</evidence>
<evidence type="ECO:0000256" key="8">
    <source>
        <dbReference type="ARBA" id="ARBA00022989"/>
    </source>
</evidence>
<comment type="caution">
    <text evidence="15">The sequence shown here is derived from an EMBL/GenBank/DDBJ whole genome shotgun (WGS) entry which is preliminary data.</text>
</comment>
<protein>
    <recommendedName>
        <fullName evidence="14">Ion transport domain-containing protein</fullName>
    </recommendedName>
</protein>
<feature type="non-terminal residue" evidence="15">
    <location>
        <position position="1"/>
    </location>
</feature>
<name>A0A820GVS3_9BILA</name>
<dbReference type="GO" id="GO:0045202">
    <property type="term" value="C:synapse"/>
    <property type="evidence" value="ECO:0007669"/>
    <property type="project" value="GOC"/>
</dbReference>
<keyword evidence="11" id="KW-0325">Glycoprotein</keyword>
<evidence type="ECO:0000256" key="4">
    <source>
        <dbReference type="ARBA" id="ARBA00022673"/>
    </source>
</evidence>
<evidence type="ECO:0000256" key="9">
    <source>
        <dbReference type="ARBA" id="ARBA00023065"/>
    </source>
</evidence>
<dbReference type="GO" id="GO:0005891">
    <property type="term" value="C:voltage-gated calcium channel complex"/>
    <property type="evidence" value="ECO:0007669"/>
    <property type="project" value="TreeGrafter"/>
</dbReference>
<dbReference type="InterPro" id="IPR027359">
    <property type="entry name" value="Volt_channel_dom_sf"/>
</dbReference>
<evidence type="ECO:0000313" key="15">
    <source>
        <dbReference type="EMBL" id="CAF4286032.1"/>
    </source>
</evidence>
<keyword evidence="10 13" id="KW-0472">Membrane</keyword>
<dbReference type="Gene3D" id="1.20.120.350">
    <property type="entry name" value="Voltage-gated potassium channels. Chain C"/>
    <property type="match status" value="1"/>
</dbReference>
<keyword evidence="3" id="KW-0109">Calcium transport</keyword>
<feature type="transmembrane region" description="Helical" evidence="13">
    <location>
        <begin position="29"/>
        <end position="51"/>
    </location>
</feature>
<evidence type="ECO:0000256" key="6">
    <source>
        <dbReference type="ARBA" id="ARBA00022837"/>
    </source>
</evidence>
<evidence type="ECO:0000256" key="12">
    <source>
        <dbReference type="ARBA" id="ARBA00023303"/>
    </source>
</evidence>
<evidence type="ECO:0000256" key="2">
    <source>
        <dbReference type="ARBA" id="ARBA00022448"/>
    </source>
</evidence>
<dbReference type="GO" id="GO:0008331">
    <property type="term" value="F:high voltage-gated calcium channel activity"/>
    <property type="evidence" value="ECO:0007669"/>
    <property type="project" value="TreeGrafter"/>
</dbReference>
<organism evidence="15 16">
    <name type="scientific">Adineta steineri</name>
    <dbReference type="NCBI Taxonomy" id="433720"/>
    <lineage>
        <taxon>Eukaryota</taxon>
        <taxon>Metazoa</taxon>
        <taxon>Spiralia</taxon>
        <taxon>Gnathifera</taxon>
        <taxon>Rotifera</taxon>
        <taxon>Eurotatoria</taxon>
        <taxon>Bdelloidea</taxon>
        <taxon>Adinetida</taxon>
        <taxon>Adinetidae</taxon>
        <taxon>Adineta</taxon>
    </lineage>
</organism>
<keyword evidence="6" id="KW-0106">Calcium</keyword>
<evidence type="ECO:0000313" key="16">
    <source>
        <dbReference type="Proteomes" id="UP000663868"/>
    </source>
</evidence>
<keyword evidence="4" id="KW-0107">Calcium channel</keyword>
<feature type="domain" description="Ion transport" evidence="14">
    <location>
        <begin position="29"/>
        <end position="168"/>
    </location>
</feature>
<dbReference type="Pfam" id="PF00520">
    <property type="entry name" value="Ion_trans"/>
    <property type="match status" value="1"/>
</dbReference>
<dbReference type="InterPro" id="IPR005821">
    <property type="entry name" value="Ion_trans_dom"/>
</dbReference>
<evidence type="ECO:0000256" key="11">
    <source>
        <dbReference type="ARBA" id="ARBA00023180"/>
    </source>
</evidence>
<dbReference type="GO" id="GO:0007268">
    <property type="term" value="P:chemical synaptic transmission"/>
    <property type="evidence" value="ECO:0007669"/>
    <property type="project" value="TreeGrafter"/>
</dbReference>
<evidence type="ECO:0000256" key="1">
    <source>
        <dbReference type="ARBA" id="ARBA00004141"/>
    </source>
</evidence>
<gene>
    <name evidence="15" type="ORF">KXQ929_LOCUS44717</name>
</gene>
<dbReference type="Proteomes" id="UP000663868">
    <property type="component" value="Unassembled WGS sequence"/>
</dbReference>
<evidence type="ECO:0000256" key="5">
    <source>
        <dbReference type="ARBA" id="ARBA00022692"/>
    </source>
</evidence>
<reference evidence="15" key="1">
    <citation type="submission" date="2021-02" db="EMBL/GenBank/DDBJ databases">
        <authorList>
            <person name="Nowell W R."/>
        </authorList>
    </citation>
    <scope>NUCLEOTIDE SEQUENCE</scope>
</reference>
<dbReference type="AlphaFoldDB" id="A0A820GVS3"/>
<keyword evidence="12" id="KW-0407">Ion channel</keyword>
<evidence type="ECO:0000256" key="13">
    <source>
        <dbReference type="SAM" id="Phobius"/>
    </source>
</evidence>
<keyword evidence="2" id="KW-0813">Transport</keyword>
<dbReference type="FunFam" id="1.20.120.350:FF:000013">
    <property type="entry name" value="Voltage-dependent N-type calcium channel subunit alpha"/>
    <property type="match status" value="1"/>
</dbReference>
<proteinExistence type="predicted"/>
<sequence length="169" mass="19615">ALNAKPIQCCKPKHEGSLRYRIWQTCTSSYFEFCIMVLIALNTCVLMAKYYRSPQAYNDMLTYANTTFTALFTVESILKIIAFGLRNYFKDKWNAFDFITVLGSIADVLVTEFRFKPQASQIAGPQKHKNTLLNLGFLRLFRAARLIKLLRQGYTIRILLWTFVQSFKV</sequence>
<evidence type="ECO:0000259" key="14">
    <source>
        <dbReference type="Pfam" id="PF00520"/>
    </source>
</evidence>
<keyword evidence="5 13" id="KW-0812">Transmembrane</keyword>
<accession>A0A820GVS3</accession>
<keyword evidence="8 13" id="KW-1133">Transmembrane helix</keyword>
<feature type="transmembrane region" description="Helical" evidence="13">
    <location>
        <begin position="63"/>
        <end position="85"/>
    </location>
</feature>
<dbReference type="PANTHER" id="PTHR45628">
    <property type="entry name" value="VOLTAGE-DEPENDENT CALCIUM CHANNEL TYPE A SUBUNIT ALPHA-1"/>
    <property type="match status" value="1"/>
</dbReference>
<comment type="subcellular location">
    <subcellularLocation>
        <location evidence="1">Membrane</location>
        <topology evidence="1">Multi-pass membrane protein</topology>
    </subcellularLocation>
</comment>
<dbReference type="SUPFAM" id="SSF81324">
    <property type="entry name" value="Voltage-gated potassium channels"/>
    <property type="match status" value="1"/>
</dbReference>
<keyword evidence="9" id="KW-0406">Ion transport</keyword>
<evidence type="ECO:0000256" key="3">
    <source>
        <dbReference type="ARBA" id="ARBA00022568"/>
    </source>
</evidence>
<keyword evidence="7" id="KW-0851">Voltage-gated channel</keyword>
<dbReference type="PANTHER" id="PTHR45628:SF7">
    <property type="entry name" value="VOLTAGE-DEPENDENT CALCIUM CHANNEL TYPE A SUBUNIT ALPHA-1"/>
    <property type="match status" value="1"/>
</dbReference>